<dbReference type="Proteomes" id="UP000289738">
    <property type="component" value="Chromosome B03"/>
</dbReference>
<reference evidence="1 2" key="1">
    <citation type="submission" date="2019-01" db="EMBL/GenBank/DDBJ databases">
        <title>Sequencing of cultivated peanut Arachis hypogaea provides insights into genome evolution and oil improvement.</title>
        <authorList>
            <person name="Chen X."/>
        </authorList>
    </citation>
    <scope>NUCLEOTIDE SEQUENCE [LARGE SCALE GENOMIC DNA]</scope>
    <source>
        <strain evidence="2">cv. Fuhuasheng</strain>
        <tissue evidence="1">Leaves</tissue>
    </source>
</reference>
<protein>
    <submittedName>
        <fullName evidence="1">Uncharacterized protein</fullName>
    </submittedName>
</protein>
<proteinExistence type="predicted"/>
<evidence type="ECO:0000313" key="1">
    <source>
        <dbReference type="EMBL" id="RYR18524.1"/>
    </source>
</evidence>
<sequence>MRIIAIAMGVNSDGDNIMLTFTKLLIINDIQQFFAASDHLPKLEFSNQQPLQPHSSENELFTISSTRQKNDLVFLLLRIKV</sequence>
<organism evidence="1 2">
    <name type="scientific">Arachis hypogaea</name>
    <name type="common">Peanut</name>
    <dbReference type="NCBI Taxonomy" id="3818"/>
    <lineage>
        <taxon>Eukaryota</taxon>
        <taxon>Viridiplantae</taxon>
        <taxon>Streptophyta</taxon>
        <taxon>Embryophyta</taxon>
        <taxon>Tracheophyta</taxon>
        <taxon>Spermatophyta</taxon>
        <taxon>Magnoliopsida</taxon>
        <taxon>eudicotyledons</taxon>
        <taxon>Gunneridae</taxon>
        <taxon>Pentapetalae</taxon>
        <taxon>rosids</taxon>
        <taxon>fabids</taxon>
        <taxon>Fabales</taxon>
        <taxon>Fabaceae</taxon>
        <taxon>Papilionoideae</taxon>
        <taxon>50 kb inversion clade</taxon>
        <taxon>dalbergioids sensu lato</taxon>
        <taxon>Dalbergieae</taxon>
        <taxon>Pterocarpus clade</taxon>
        <taxon>Arachis</taxon>
    </lineage>
</organism>
<gene>
    <name evidence="1" type="ORF">Ahy_B03g063152</name>
</gene>
<keyword evidence="2" id="KW-1185">Reference proteome</keyword>
<comment type="caution">
    <text evidence="1">The sequence shown here is derived from an EMBL/GenBank/DDBJ whole genome shotgun (WGS) entry which is preliminary data.</text>
</comment>
<dbReference type="AlphaFoldDB" id="A0A444ZWT8"/>
<evidence type="ECO:0000313" key="2">
    <source>
        <dbReference type="Proteomes" id="UP000289738"/>
    </source>
</evidence>
<dbReference type="EMBL" id="SDMP01000013">
    <property type="protein sequence ID" value="RYR18524.1"/>
    <property type="molecule type" value="Genomic_DNA"/>
</dbReference>
<name>A0A444ZWT8_ARAHY</name>
<accession>A0A444ZWT8</accession>